<dbReference type="SUPFAM" id="SSF48371">
    <property type="entry name" value="ARM repeat"/>
    <property type="match status" value="1"/>
</dbReference>
<dbReference type="Gene3D" id="1.25.10.10">
    <property type="entry name" value="Leucine-rich Repeat Variant"/>
    <property type="match status" value="1"/>
</dbReference>
<dbReference type="Pfam" id="PF00498">
    <property type="entry name" value="FHA"/>
    <property type="match status" value="1"/>
</dbReference>
<feature type="non-terminal residue" evidence="2">
    <location>
        <position position="429"/>
    </location>
</feature>
<dbReference type="Proteomes" id="UP000037460">
    <property type="component" value="Unassembled WGS sequence"/>
</dbReference>
<dbReference type="OrthoDB" id="40902at2759"/>
<dbReference type="InterPro" id="IPR000253">
    <property type="entry name" value="FHA_dom"/>
</dbReference>
<dbReference type="EMBL" id="JWZX01003309">
    <property type="protein sequence ID" value="KOO22120.1"/>
    <property type="molecule type" value="Genomic_DNA"/>
</dbReference>
<organism evidence="2 3">
    <name type="scientific">Chrysochromulina tobinii</name>
    <dbReference type="NCBI Taxonomy" id="1460289"/>
    <lineage>
        <taxon>Eukaryota</taxon>
        <taxon>Haptista</taxon>
        <taxon>Haptophyta</taxon>
        <taxon>Prymnesiophyceae</taxon>
        <taxon>Prymnesiales</taxon>
        <taxon>Chrysochromulinaceae</taxon>
        <taxon>Chrysochromulina</taxon>
    </lineage>
</organism>
<feature type="domain" description="FHA" evidence="1">
    <location>
        <begin position="30"/>
        <end position="96"/>
    </location>
</feature>
<sequence length="429" mass="45748">MCSAASTEYGGGRYMYDTPYRRIELTSTEFVIGRDPKSNEVYNNPQLSSTHCKIVLKRPSEESRAAADEDDGDEPIAEVWLYDLSSNGTFLNHQKVGKGNSVRMKQNDEIGFIKPSGGANPPPFAFIFQEFIGDLEPYELEALIGPRPRGVPALVQLFAPGSELPPRPPLELLSAPLLNAPLPLGGVGAAAAHEEDAELAETEAMVQSFRILAAPDAVGLRELNGTLRGRKFDMKKFVACDGPQALLDVIAEVQAKPTPSYSDLGILEGTLDALKELLNAPEGARYLLDNAGAVDSIVAVLRVGEGKVLTKALQLLTQLVVNARDTELPSIEAALRRPHKYTAGGASFAPTLCALLKGKGEGESAEAGVATHALILANTLLTLSEQRAKLAEELMSDAVEDALSELEPLLAASGGAELRTQLDALKTAL</sequence>
<dbReference type="Gene3D" id="2.60.200.20">
    <property type="match status" value="1"/>
</dbReference>
<comment type="caution">
    <text evidence="2">The sequence shown here is derived from an EMBL/GenBank/DDBJ whole genome shotgun (WGS) entry which is preliminary data.</text>
</comment>
<evidence type="ECO:0000259" key="1">
    <source>
        <dbReference type="PROSITE" id="PS50006"/>
    </source>
</evidence>
<dbReference type="SUPFAM" id="SSF49879">
    <property type="entry name" value="SMAD/FHA domain"/>
    <property type="match status" value="1"/>
</dbReference>
<dbReference type="InterPro" id="IPR016024">
    <property type="entry name" value="ARM-type_fold"/>
</dbReference>
<protein>
    <submittedName>
        <fullName evidence="2">Checkpoint and tumor suppressor protein 2</fullName>
    </submittedName>
</protein>
<keyword evidence="3" id="KW-1185">Reference proteome</keyword>
<dbReference type="PROSITE" id="PS50006">
    <property type="entry name" value="FHA_DOMAIN"/>
    <property type="match status" value="1"/>
</dbReference>
<evidence type="ECO:0000313" key="2">
    <source>
        <dbReference type="EMBL" id="KOO22120.1"/>
    </source>
</evidence>
<gene>
    <name evidence="2" type="ORF">Ctob_005798</name>
</gene>
<name>A0A0M0J6N9_9EUKA</name>
<reference evidence="3" key="1">
    <citation type="journal article" date="2015" name="PLoS Genet.">
        <title>Genome Sequence and Transcriptome Analyses of Chrysochromulina tobin: Metabolic Tools for Enhanced Algal Fitness in the Prominent Order Prymnesiales (Haptophyceae).</title>
        <authorList>
            <person name="Hovde B.T."/>
            <person name="Deodato C.R."/>
            <person name="Hunsperger H.M."/>
            <person name="Ryken S.A."/>
            <person name="Yost W."/>
            <person name="Jha R.K."/>
            <person name="Patterson J."/>
            <person name="Monnat R.J. Jr."/>
            <person name="Barlow S.B."/>
            <person name="Starkenburg S.R."/>
            <person name="Cattolico R.A."/>
        </authorList>
    </citation>
    <scope>NUCLEOTIDE SEQUENCE</scope>
    <source>
        <strain evidence="3">CCMP291</strain>
    </source>
</reference>
<proteinExistence type="predicted"/>
<dbReference type="SMART" id="SM00240">
    <property type="entry name" value="FHA"/>
    <property type="match status" value="1"/>
</dbReference>
<evidence type="ECO:0000313" key="3">
    <source>
        <dbReference type="Proteomes" id="UP000037460"/>
    </source>
</evidence>
<dbReference type="AlphaFoldDB" id="A0A0M0J6N9"/>
<dbReference type="InterPro" id="IPR011989">
    <property type="entry name" value="ARM-like"/>
</dbReference>
<dbReference type="InterPro" id="IPR008984">
    <property type="entry name" value="SMAD_FHA_dom_sf"/>
</dbReference>
<accession>A0A0M0J6N9</accession>